<dbReference type="AlphaFoldDB" id="Q54H78"/>
<dbReference type="EMBL" id="AAFI02000147">
    <property type="protein sequence ID" value="EAL62642.1"/>
    <property type="molecule type" value="Genomic_DNA"/>
</dbReference>
<name>Q54H78_DICDI</name>
<dbReference type="GeneID" id="8627249"/>
<dbReference type="InParanoid" id="Q54H78"/>
<dbReference type="VEuPathDB" id="AmoebaDB:DDB_G0289649"/>
<dbReference type="PaxDb" id="44689-DDB0219476"/>
<organism evidence="1 2">
    <name type="scientific">Dictyostelium discoideum</name>
    <name type="common">Social amoeba</name>
    <dbReference type="NCBI Taxonomy" id="44689"/>
    <lineage>
        <taxon>Eukaryota</taxon>
        <taxon>Amoebozoa</taxon>
        <taxon>Evosea</taxon>
        <taxon>Eumycetozoa</taxon>
        <taxon>Dictyostelia</taxon>
        <taxon>Dictyosteliales</taxon>
        <taxon>Dictyosteliaceae</taxon>
        <taxon>Dictyostelium</taxon>
    </lineage>
</organism>
<dbReference type="HOGENOM" id="CLU_3036385_0_0_1"/>
<dbReference type="RefSeq" id="XP_636146.1">
    <property type="nucleotide sequence ID" value="XM_631054.1"/>
</dbReference>
<dbReference type="Proteomes" id="UP000002195">
    <property type="component" value="Unassembled WGS sequence"/>
</dbReference>
<dbReference type="KEGG" id="ddi:DDB_G0289649"/>
<proteinExistence type="predicted"/>
<protein>
    <submittedName>
        <fullName evidence="1">Uncharacterized protein</fullName>
    </submittedName>
</protein>
<dbReference type="dictyBase" id="DDB_G0289649"/>
<reference evidence="1 2" key="1">
    <citation type="journal article" date="2005" name="Nature">
        <title>The genome of the social amoeba Dictyostelium discoideum.</title>
        <authorList>
            <consortium name="The Dictyostelium discoideum Sequencing Consortium"/>
            <person name="Eichinger L."/>
            <person name="Pachebat J.A."/>
            <person name="Glockner G."/>
            <person name="Rajandream M.A."/>
            <person name="Sucgang R."/>
            <person name="Berriman M."/>
            <person name="Song J."/>
            <person name="Olsen R."/>
            <person name="Szafranski K."/>
            <person name="Xu Q."/>
            <person name="Tunggal B."/>
            <person name="Kummerfeld S."/>
            <person name="Madera M."/>
            <person name="Konfortov B.A."/>
            <person name="Rivero F."/>
            <person name="Bankier A.T."/>
            <person name="Lehmann R."/>
            <person name="Hamlin N."/>
            <person name="Davies R."/>
            <person name="Gaudet P."/>
            <person name="Fey P."/>
            <person name="Pilcher K."/>
            <person name="Chen G."/>
            <person name="Saunders D."/>
            <person name="Sodergren E."/>
            <person name="Davis P."/>
            <person name="Kerhornou A."/>
            <person name="Nie X."/>
            <person name="Hall N."/>
            <person name="Anjard C."/>
            <person name="Hemphill L."/>
            <person name="Bason N."/>
            <person name="Farbrother P."/>
            <person name="Desany B."/>
            <person name="Just E."/>
            <person name="Morio T."/>
            <person name="Rost R."/>
            <person name="Churcher C."/>
            <person name="Cooper J."/>
            <person name="Haydock S."/>
            <person name="van Driessche N."/>
            <person name="Cronin A."/>
            <person name="Goodhead I."/>
            <person name="Muzny D."/>
            <person name="Mourier T."/>
            <person name="Pain A."/>
            <person name="Lu M."/>
            <person name="Harper D."/>
            <person name="Lindsay R."/>
            <person name="Hauser H."/>
            <person name="James K."/>
            <person name="Quiles M."/>
            <person name="Madan Babu M."/>
            <person name="Saito T."/>
            <person name="Buchrieser C."/>
            <person name="Wardroper A."/>
            <person name="Felder M."/>
            <person name="Thangavelu M."/>
            <person name="Johnson D."/>
            <person name="Knights A."/>
            <person name="Loulseged H."/>
            <person name="Mungall K."/>
            <person name="Oliver K."/>
            <person name="Price C."/>
            <person name="Quail M.A."/>
            <person name="Urushihara H."/>
            <person name="Hernandez J."/>
            <person name="Rabbinowitsch E."/>
            <person name="Steffen D."/>
            <person name="Sanders M."/>
            <person name="Ma J."/>
            <person name="Kohara Y."/>
            <person name="Sharp S."/>
            <person name="Simmonds M."/>
            <person name="Spiegler S."/>
            <person name="Tivey A."/>
            <person name="Sugano S."/>
            <person name="White B."/>
            <person name="Walker D."/>
            <person name="Woodward J."/>
            <person name="Winckler T."/>
            <person name="Tanaka Y."/>
            <person name="Shaulsky G."/>
            <person name="Schleicher M."/>
            <person name="Weinstock G."/>
            <person name="Rosenthal A."/>
            <person name="Cox E.C."/>
            <person name="Chisholm R.L."/>
            <person name="Gibbs R."/>
            <person name="Loomis W.F."/>
            <person name="Platzer M."/>
            <person name="Kay R.R."/>
            <person name="Williams J."/>
            <person name="Dear P.H."/>
            <person name="Noegel A.A."/>
            <person name="Barrell B."/>
            <person name="Kuspa A."/>
        </authorList>
    </citation>
    <scope>NUCLEOTIDE SEQUENCE [LARGE SCALE GENOMIC DNA]</scope>
    <source>
        <strain evidence="1 2">AX4</strain>
    </source>
</reference>
<comment type="caution">
    <text evidence="1">The sequence shown here is derived from an EMBL/GenBank/DDBJ whole genome shotgun (WGS) entry which is preliminary data.</text>
</comment>
<evidence type="ECO:0000313" key="1">
    <source>
        <dbReference type="EMBL" id="EAL62642.1"/>
    </source>
</evidence>
<evidence type="ECO:0000313" key="2">
    <source>
        <dbReference type="Proteomes" id="UP000002195"/>
    </source>
</evidence>
<dbReference type="FunCoup" id="Q54H78">
    <property type="interactions" value="877"/>
</dbReference>
<keyword evidence="2" id="KW-1185">Reference proteome</keyword>
<gene>
    <name evidence="1" type="ORF">DDB_G0289649</name>
</gene>
<accession>Q54H78</accession>
<sequence>MPLRYKFSVGSIDMDSVQEKHHKTWCVVGYIINLFKPIRDPKKNLKKMTINNKII</sequence>